<feature type="compositionally biased region" description="Polar residues" evidence="2">
    <location>
        <begin position="232"/>
        <end position="245"/>
    </location>
</feature>
<evidence type="ECO:0000313" key="5">
    <source>
        <dbReference type="Proteomes" id="UP000728032"/>
    </source>
</evidence>
<feature type="non-terminal residue" evidence="4">
    <location>
        <position position="1"/>
    </location>
</feature>
<feature type="region of interest" description="Disordered" evidence="2">
    <location>
        <begin position="198"/>
        <end position="274"/>
    </location>
</feature>
<feature type="non-terminal residue" evidence="4">
    <location>
        <position position="274"/>
    </location>
</feature>
<feature type="compositionally biased region" description="Gly residues" evidence="2">
    <location>
        <begin position="247"/>
        <end position="258"/>
    </location>
</feature>
<accession>A0A7R9MQE8</accession>
<dbReference type="CDD" id="cd00110">
    <property type="entry name" value="LamG"/>
    <property type="match status" value="1"/>
</dbReference>
<dbReference type="Pfam" id="PF02210">
    <property type="entry name" value="Laminin_G_2"/>
    <property type="match status" value="1"/>
</dbReference>
<evidence type="ECO:0000313" key="4">
    <source>
        <dbReference type="EMBL" id="CAD7664535.1"/>
    </source>
</evidence>
<comment type="caution">
    <text evidence="1">Lacks conserved residue(s) required for the propagation of feature annotation.</text>
</comment>
<feature type="compositionally biased region" description="Low complexity" evidence="2">
    <location>
        <begin position="260"/>
        <end position="274"/>
    </location>
</feature>
<feature type="compositionally biased region" description="Polar residues" evidence="2">
    <location>
        <begin position="142"/>
        <end position="152"/>
    </location>
</feature>
<protein>
    <recommendedName>
        <fullName evidence="3">Laminin G domain-containing protein</fullName>
    </recommendedName>
</protein>
<dbReference type="EMBL" id="OC953934">
    <property type="protein sequence ID" value="CAD7664535.1"/>
    <property type="molecule type" value="Genomic_DNA"/>
</dbReference>
<dbReference type="OrthoDB" id="6275838at2759"/>
<reference evidence="4" key="1">
    <citation type="submission" date="2020-11" db="EMBL/GenBank/DDBJ databases">
        <authorList>
            <person name="Tran Van P."/>
        </authorList>
    </citation>
    <scope>NUCLEOTIDE SEQUENCE</scope>
</reference>
<gene>
    <name evidence="4" type="ORF">ONB1V03_LOCUS21093</name>
</gene>
<feature type="domain" description="Laminin G" evidence="3">
    <location>
        <begin position="1"/>
        <end position="100"/>
    </location>
</feature>
<proteinExistence type="predicted"/>
<sequence length="274" mass="28954">GELSFPVNDGKYHIVRFTRSGQNSTIQVDNHNIMSKAPAGRQLTIFNSHSKVQIGGKKNTVRDAIERPFHGIIAGFVFNGHRILDMAVEDDNRITVEGDVKLLMSISNENKNKDRHTGAAGGGQGPDVYENSTRMESAGDPQMQQPKSSVSYDTDDLIYSGAGSGCFDADDEVREDDCSKVEGSGDDLITPVYVSSPRPATAVPPYAMPSTHGSAHKCDADDEDCVDGSGSGEQTGHQTSSSSVNVYGGGGAGGGGAGQPSYYTPSSYTTTRPP</sequence>
<dbReference type="InterPro" id="IPR001791">
    <property type="entry name" value="Laminin_G"/>
</dbReference>
<keyword evidence="5" id="KW-1185">Reference proteome</keyword>
<evidence type="ECO:0000256" key="2">
    <source>
        <dbReference type="SAM" id="MobiDB-lite"/>
    </source>
</evidence>
<dbReference type="Proteomes" id="UP000728032">
    <property type="component" value="Unassembled WGS sequence"/>
</dbReference>
<organism evidence="4">
    <name type="scientific">Oppiella nova</name>
    <dbReference type="NCBI Taxonomy" id="334625"/>
    <lineage>
        <taxon>Eukaryota</taxon>
        <taxon>Metazoa</taxon>
        <taxon>Ecdysozoa</taxon>
        <taxon>Arthropoda</taxon>
        <taxon>Chelicerata</taxon>
        <taxon>Arachnida</taxon>
        <taxon>Acari</taxon>
        <taxon>Acariformes</taxon>
        <taxon>Sarcoptiformes</taxon>
        <taxon>Oribatida</taxon>
        <taxon>Brachypylina</taxon>
        <taxon>Oppioidea</taxon>
        <taxon>Oppiidae</taxon>
        <taxon>Oppiella</taxon>
    </lineage>
</organism>
<dbReference type="Gene3D" id="2.60.120.200">
    <property type="match status" value="1"/>
</dbReference>
<feature type="region of interest" description="Disordered" evidence="2">
    <location>
        <begin position="111"/>
        <end position="154"/>
    </location>
</feature>
<dbReference type="PROSITE" id="PS50025">
    <property type="entry name" value="LAM_G_DOMAIN"/>
    <property type="match status" value="1"/>
</dbReference>
<dbReference type="SUPFAM" id="SSF49899">
    <property type="entry name" value="Concanavalin A-like lectins/glucanases"/>
    <property type="match status" value="1"/>
</dbReference>
<evidence type="ECO:0000256" key="1">
    <source>
        <dbReference type="PROSITE-ProRule" id="PRU00122"/>
    </source>
</evidence>
<name>A0A7R9MQE8_9ACAR</name>
<dbReference type="AlphaFoldDB" id="A0A7R9MQE8"/>
<evidence type="ECO:0000259" key="3">
    <source>
        <dbReference type="PROSITE" id="PS50025"/>
    </source>
</evidence>
<dbReference type="EMBL" id="CAJPVJ010039109">
    <property type="protein sequence ID" value="CAG2181672.1"/>
    <property type="molecule type" value="Genomic_DNA"/>
</dbReference>
<dbReference type="InterPro" id="IPR013320">
    <property type="entry name" value="ConA-like_dom_sf"/>
</dbReference>